<dbReference type="PANTHER" id="PTHR43570">
    <property type="entry name" value="ALDEHYDE DEHYDROGENASE"/>
    <property type="match status" value="1"/>
</dbReference>
<dbReference type="InterPro" id="IPR016161">
    <property type="entry name" value="Ald_DH/histidinol_DH"/>
</dbReference>
<dbReference type="FunFam" id="3.40.605.10:FF:000004">
    <property type="entry name" value="Aldehyde dehydrogenase"/>
    <property type="match status" value="1"/>
</dbReference>
<dbReference type="RefSeq" id="XP_024403684.1">
    <property type="nucleotide sequence ID" value="XM_024547916.2"/>
</dbReference>
<keyword evidence="2" id="KW-0560">Oxidoreductase</keyword>
<evidence type="ECO:0000256" key="3">
    <source>
        <dbReference type="ARBA" id="ARBA00023027"/>
    </source>
</evidence>
<dbReference type="RefSeq" id="XP_024403686.1">
    <property type="nucleotide sequence ID" value="XM_024547918.2"/>
</dbReference>
<dbReference type="InterPro" id="IPR015590">
    <property type="entry name" value="Aldehyde_DH_dom"/>
</dbReference>
<dbReference type="EMBL" id="ABEU02000019">
    <property type="status" value="NOT_ANNOTATED_CDS"/>
    <property type="molecule type" value="Genomic_DNA"/>
</dbReference>
<reference evidence="7" key="3">
    <citation type="submission" date="2020-12" db="UniProtKB">
        <authorList>
            <consortium name="EnsemblPlants"/>
        </authorList>
    </citation>
    <scope>IDENTIFICATION</scope>
</reference>
<dbReference type="Gramene" id="Pp3c19_11220V3.3">
    <property type="protein sequence ID" value="Pp3c19_11220V3.3"/>
    <property type="gene ID" value="Pp3c19_11220"/>
</dbReference>
<keyword evidence="3" id="KW-0520">NAD</keyword>
<gene>
    <name evidence="7" type="primary">LOC112295892</name>
</gene>
<comment type="similarity">
    <text evidence="1">Belongs to the aldehyde dehydrogenase family.</text>
</comment>
<evidence type="ECO:0000313" key="7">
    <source>
        <dbReference type="EnsemblPlants" id="Pp3c19_11220V3.3"/>
    </source>
</evidence>
<dbReference type="RefSeq" id="XP_024403687.1">
    <property type="nucleotide sequence ID" value="XM_024547919.2"/>
</dbReference>
<accession>A0A7I4F9V2</accession>
<dbReference type="Gene3D" id="3.40.605.10">
    <property type="entry name" value="Aldehyde Dehydrogenase, Chain A, domain 1"/>
    <property type="match status" value="1"/>
</dbReference>
<dbReference type="InterPro" id="IPR016163">
    <property type="entry name" value="Ald_DH_C"/>
</dbReference>
<dbReference type="OrthoDB" id="440325at2759"/>
<dbReference type="EnsemblPlants" id="Pp3c19_11220V3.2">
    <property type="protein sequence ID" value="Pp3c19_11220V3.2"/>
    <property type="gene ID" value="Pp3c19_11220"/>
</dbReference>
<organism evidence="7 8">
    <name type="scientific">Physcomitrium patens</name>
    <name type="common">Spreading-leaved earth moss</name>
    <name type="synonym">Physcomitrella patens</name>
    <dbReference type="NCBI Taxonomy" id="3218"/>
    <lineage>
        <taxon>Eukaryota</taxon>
        <taxon>Viridiplantae</taxon>
        <taxon>Streptophyta</taxon>
        <taxon>Embryophyta</taxon>
        <taxon>Bryophyta</taxon>
        <taxon>Bryophytina</taxon>
        <taxon>Bryopsida</taxon>
        <taxon>Funariidae</taxon>
        <taxon>Funariales</taxon>
        <taxon>Funariaceae</taxon>
        <taxon>Physcomitrium</taxon>
    </lineage>
</organism>
<dbReference type="FunCoup" id="A0A7I4F9V2">
    <property type="interactions" value="2984"/>
</dbReference>
<sequence length="583" mass="63623">MTTTSLALAGLPIVTPDHSSQFVLRRNGTACHGRIAFPTRVVAGLVRAGRGYAFSVQGDLELQLRRRSCNFGRGGKESVGVSQASAADVVVVKDDMKVGGRSADHGDERVLQLVAEVREAYMTMRTKPAEWRVQQLKGLLRMVIESESEIVEALYADLGKPAHESYMSEISLVKSSCKLAIKELKKWMAPQRVSGSMITFPSSASIVAEPLGVTLVISAWNFPFLLSVDPLIGAISAGCAVVLKPSEVVYATPALLAKLIPLYMDNSVIRVVEGGVAETTLLLEQKWDKIFYTGNPKVGRIVMAAASKHLTPVTLELGGKCPVYFDRSANLKVGLRRIAQGKWGNNNGQACISPDYILVDESIASELVDNLKEIIETFYGKNPISSTNLSRIVNTKHYLRLISFLEDPQICSKIVHGGERDEKKLYIAPTLVCDALMDSFLMSEEIFGPILPIIKVQGEQEAIDIINARPKPLAAYVFTTNKAVEERMVKNVSSGGMVVNDTVMHFVNPGLPFGGVGESGMGSYHGKFSFDAFSHKKAVLYRTSLGDFPARYPPFTTKKQNFLRCVLDGDYIGAILSLTGLKK</sequence>
<dbReference type="EnsemblPlants" id="Pp3c19_11220V3.4">
    <property type="protein sequence ID" value="Pp3c19_11220V3.4"/>
    <property type="gene ID" value="Pp3c19_11220"/>
</dbReference>
<keyword evidence="8" id="KW-1185">Reference proteome</keyword>
<dbReference type="Proteomes" id="UP000006727">
    <property type="component" value="Chromosome 19"/>
</dbReference>
<dbReference type="Pfam" id="PF00171">
    <property type="entry name" value="Aldedh"/>
    <property type="match status" value="1"/>
</dbReference>
<dbReference type="InterPro" id="IPR016162">
    <property type="entry name" value="Ald_DH_N"/>
</dbReference>
<evidence type="ECO:0000256" key="5">
    <source>
        <dbReference type="ARBA" id="ARBA00049194"/>
    </source>
</evidence>
<dbReference type="EC" id="1.2.1.3" evidence="4"/>
<protein>
    <recommendedName>
        <fullName evidence="4">aldehyde dehydrogenase (NAD(+))</fullName>
        <ecNumber evidence="4">1.2.1.3</ecNumber>
    </recommendedName>
</protein>
<dbReference type="OMA" id="ILEIGMT"/>
<evidence type="ECO:0000256" key="2">
    <source>
        <dbReference type="ARBA" id="ARBA00023002"/>
    </source>
</evidence>
<evidence type="ECO:0000313" key="8">
    <source>
        <dbReference type="Proteomes" id="UP000006727"/>
    </source>
</evidence>
<dbReference type="GeneID" id="112295892"/>
<dbReference type="AlphaFoldDB" id="A0A7I4F9V2"/>
<dbReference type="FunFam" id="3.40.309.10:FF:000003">
    <property type="entry name" value="Aldehyde dehydrogenase"/>
    <property type="match status" value="1"/>
</dbReference>
<evidence type="ECO:0000259" key="6">
    <source>
        <dbReference type="Pfam" id="PF00171"/>
    </source>
</evidence>
<dbReference type="Gramene" id="Pp3c19_11220V3.2">
    <property type="protein sequence ID" value="Pp3c19_11220V3.2"/>
    <property type="gene ID" value="Pp3c19_11220"/>
</dbReference>
<evidence type="ECO:0000256" key="1">
    <source>
        <dbReference type="ARBA" id="ARBA00009986"/>
    </source>
</evidence>
<dbReference type="InterPro" id="IPR012394">
    <property type="entry name" value="Aldehyde_DH_NAD(P)"/>
</dbReference>
<dbReference type="PANTHER" id="PTHR43570:SF16">
    <property type="entry name" value="ALDEHYDE DEHYDROGENASE TYPE III, ISOFORM Q"/>
    <property type="match status" value="1"/>
</dbReference>
<feature type="domain" description="Aldehyde dehydrogenase" evidence="6">
    <location>
        <begin position="97"/>
        <end position="539"/>
    </location>
</feature>
<evidence type="ECO:0000256" key="4">
    <source>
        <dbReference type="ARBA" id="ARBA00024226"/>
    </source>
</evidence>
<dbReference type="CDD" id="cd07137">
    <property type="entry name" value="ALDH_F3FHI"/>
    <property type="match status" value="1"/>
</dbReference>
<dbReference type="Gene3D" id="3.40.309.10">
    <property type="entry name" value="Aldehyde Dehydrogenase, Chain A, domain 2"/>
    <property type="match status" value="1"/>
</dbReference>
<dbReference type="Gramene" id="Pp3c19_11220V3.4">
    <property type="protein sequence ID" value="Pp3c19_11220V3.4"/>
    <property type="gene ID" value="Pp3c19_11220"/>
</dbReference>
<dbReference type="KEGG" id="ppp:112295892"/>
<dbReference type="EnsemblPlants" id="Pp3c19_11220V3.3">
    <property type="protein sequence ID" value="Pp3c19_11220V3.3"/>
    <property type="gene ID" value="Pp3c19_11220"/>
</dbReference>
<reference evidence="7 8" key="1">
    <citation type="journal article" date="2008" name="Science">
        <title>The Physcomitrella genome reveals evolutionary insights into the conquest of land by plants.</title>
        <authorList>
            <person name="Rensing S."/>
            <person name="Lang D."/>
            <person name="Zimmer A."/>
            <person name="Terry A."/>
            <person name="Salamov A."/>
            <person name="Shapiro H."/>
            <person name="Nishiyama T."/>
            <person name="Perroud P.-F."/>
            <person name="Lindquist E."/>
            <person name="Kamisugi Y."/>
            <person name="Tanahashi T."/>
            <person name="Sakakibara K."/>
            <person name="Fujita T."/>
            <person name="Oishi K."/>
            <person name="Shin-I T."/>
            <person name="Kuroki Y."/>
            <person name="Toyoda A."/>
            <person name="Suzuki Y."/>
            <person name="Hashimoto A."/>
            <person name="Yamaguchi K."/>
            <person name="Sugano A."/>
            <person name="Kohara Y."/>
            <person name="Fujiyama A."/>
            <person name="Anterola A."/>
            <person name="Aoki S."/>
            <person name="Ashton N."/>
            <person name="Barbazuk W.B."/>
            <person name="Barker E."/>
            <person name="Bennetzen J."/>
            <person name="Bezanilla M."/>
            <person name="Blankenship R."/>
            <person name="Cho S.H."/>
            <person name="Dutcher S."/>
            <person name="Estelle M."/>
            <person name="Fawcett J.A."/>
            <person name="Gundlach H."/>
            <person name="Hanada K."/>
            <person name="Heyl A."/>
            <person name="Hicks K.A."/>
            <person name="Hugh J."/>
            <person name="Lohr M."/>
            <person name="Mayer K."/>
            <person name="Melkozernov A."/>
            <person name="Murata T."/>
            <person name="Nelson D."/>
            <person name="Pils B."/>
            <person name="Prigge M."/>
            <person name="Reiss B."/>
            <person name="Renner T."/>
            <person name="Rombauts S."/>
            <person name="Rushton P."/>
            <person name="Sanderfoot A."/>
            <person name="Schween G."/>
            <person name="Shiu S.-H."/>
            <person name="Stueber K."/>
            <person name="Theodoulou F.L."/>
            <person name="Tu H."/>
            <person name="Van de Peer Y."/>
            <person name="Verrier P.J."/>
            <person name="Waters E."/>
            <person name="Wood A."/>
            <person name="Yang L."/>
            <person name="Cove D."/>
            <person name="Cuming A."/>
            <person name="Hasebe M."/>
            <person name="Lucas S."/>
            <person name="Mishler D.B."/>
            <person name="Reski R."/>
            <person name="Grigoriev I."/>
            <person name="Quatrano R.S."/>
            <person name="Boore J.L."/>
        </authorList>
    </citation>
    <scope>NUCLEOTIDE SEQUENCE [LARGE SCALE GENOMIC DNA]</scope>
    <source>
        <strain evidence="7 8">cv. Gransden 2004</strain>
    </source>
</reference>
<reference evidence="7 8" key="2">
    <citation type="journal article" date="2018" name="Plant J.">
        <title>The Physcomitrella patens chromosome-scale assembly reveals moss genome structure and evolution.</title>
        <authorList>
            <person name="Lang D."/>
            <person name="Ullrich K.K."/>
            <person name="Murat F."/>
            <person name="Fuchs J."/>
            <person name="Jenkins J."/>
            <person name="Haas F.B."/>
            <person name="Piednoel M."/>
            <person name="Gundlach H."/>
            <person name="Van Bel M."/>
            <person name="Meyberg R."/>
            <person name="Vives C."/>
            <person name="Morata J."/>
            <person name="Symeonidi A."/>
            <person name="Hiss M."/>
            <person name="Muchero W."/>
            <person name="Kamisugi Y."/>
            <person name="Saleh O."/>
            <person name="Blanc G."/>
            <person name="Decker E.L."/>
            <person name="van Gessel N."/>
            <person name="Grimwood J."/>
            <person name="Hayes R.D."/>
            <person name="Graham S.W."/>
            <person name="Gunter L.E."/>
            <person name="McDaniel S.F."/>
            <person name="Hoernstein S.N.W."/>
            <person name="Larsson A."/>
            <person name="Li F.W."/>
            <person name="Perroud P.F."/>
            <person name="Phillips J."/>
            <person name="Ranjan P."/>
            <person name="Rokshar D.S."/>
            <person name="Rothfels C.J."/>
            <person name="Schneider L."/>
            <person name="Shu S."/>
            <person name="Stevenson D.W."/>
            <person name="Thummler F."/>
            <person name="Tillich M."/>
            <person name="Villarreal Aguilar J.C."/>
            <person name="Widiez T."/>
            <person name="Wong G.K."/>
            <person name="Wymore A."/>
            <person name="Zhang Y."/>
            <person name="Zimmer A.D."/>
            <person name="Quatrano R.S."/>
            <person name="Mayer K.F.X."/>
            <person name="Goodstein D."/>
            <person name="Casacuberta J.M."/>
            <person name="Vandepoele K."/>
            <person name="Reski R."/>
            <person name="Cuming A.C."/>
            <person name="Tuskan G.A."/>
            <person name="Maumus F."/>
            <person name="Salse J."/>
            <person name="Schmutz J."/>
            <person name="Rensing S.A."/>
        </authorList>
    </citation>
    <scope>NUCLEOTIDE SEQUENCE [LARGE SCALE GENOMIC DNA]</scope>
    <source>
        <strain evidence="7 8">cv. Gransden 2004</strain>
    </source>
</reference>
<dbReference type="GO" id="GO:0005737">
    <property type="term" value="C:cytoplasm"/>
    <property type="evidence" value="ECO:0000318"/>
    <property type="project" value="GO_Central"/>
</dbReference>
<dbReference type="SUPFAM" id="SSF53720">
    <property type="entry name" value="ALDH-like"/>
    <property type="match status" value="1"/>
</dbReference>
<dbReference type="GO" id="GO:0006081">
    <property type="term" value="P:aldehyde metabolic process"/>
    <property type="evidence" value="ECO:0000318"/>
    <property type="project" value="GO_Central"/>
</dbReference>
<proteinExistence type="inferred from homology"/>
<name>A0A7I4F9V2_PHYPA</name>
<comment type="catalytic activity">
    <reaction evidence="5">
        <text>an aldehyde + NAD(+) + H2O = a carboxylate + NADH + 2 H(+)</text>
        <dbReference type="Rhea" id="RHEA:16185"/>
        <dbReference type="ChEBI" id="CHEBI:15377"/>
        <dbReference type="ChEBI" id="CHEBI:15378"/>
        <dbReference type="ChEBI" id="CHEBI:17478"/>
        <dbReference type="ChEBI" id="CHEBI:29067"/>
        <dbReference type="ChEBI" id="CHEBI:57540"/>
        <dbReference type="ChEBI" id="CHEBI:57945"/>
        <dbReference type="EC" id="1.2.1.3"/>
    </reaction>
</comment>
<dbReference type="RefSeq" id="XP_024403685.1">
    <property type="nucleotide sequence ID" value="XM_024547917.2"/>
</dbReference>
<dbReference type="GO" id="GO:0004029">
    <property type="term" value="F:aldehyde dehydrogenase (NAD+) activity"/>
    <property type="evidence" value="ECO:0000318"/>
    <property type="project" value="GO_Central"/>
</dbReference>